<dbReference type="PANTHER" id="PTHR46017:SF1">
    <property type="entry name" value="ALPHA-MANNOSIDASE 2C1"/>
    <property type="match status" value="1"/>
</dbReference>
<keyword evidence="6" id="KW-1185">Reference proteome</keyword>
<keyword evidence="1" id="KW-0378">Hydrolase</keyword>
<gene>
    <name evidence="5" type="ORF">PV05_03128</name>
</gene>
<evidence type="ECO:0000313" key="5">
    <source>
        <dbReference type="EMBL" id="KIW58627.1"/>
    </source>
</evidence>
<dbReference type="Pfam" id="PF01074">
    <property type="entry name" value="Glyco_hydro_38N"/>
    <property type="match status" value="1"/>
</dbReference>
<evidence type="ECO:0000256" key="2">
    <source>
        <dbReference type="ARBA" id="ARBA00023295"/>
    </source>
</evidence>
<keyword evidence="2" id="KW-0326">Glycosidase</keyword>
<dbReference type="Gene3D" id="1.20.1270.50">
    <property type="entry name" value="Glycoside hydrolase family 38, central domain"/>
    <property type="match status" value="1"/>
</dbReference>
<evidence type="ECO:0000313" key="6">
    <source>
        <dbReference type="Proteomes" id="UP000054342"/>
    </source>
</evidence>
<feature type="compositionally biased region" description="Basic and acidic residues" evidence="3">
    <location>
        <begin position="333"/>
        <end position="342"/>
    </location>
</feature>
<dbReference type="RefSeq" id="XP_013319211.1">
    <property type="nucleotide sequence ID" value="XM_013463757.1"/>
</dbReference>
<dbReference type="HOGENOM" id="CLU_783109_0_0_1"/>
<dbReference type="SMART" id="SM00872">
    <property type="entry name" value="Alpha-mann_mid"/>
    <property type="match status" value="1"/>
</dbReference>
<dbReference type="InterPro" id="IPR011330">
    <property type="entry name" value="Glyco_hydro/deAcase_b/a-brl"/>
</dbReference>
<evidence type="ECO:0000256" key="3">
    <source>
        <dbReference type="SAM" id="MobiDB-lite"/>
    </source>
</evidence>
<reference evidence="5 6" key="1">
    <citation type="submission" date="2015-01" db="EMBL/GenBank/DDBJ databases">
        <title>The Genome Sequence of Exophiala xenobiotica CBS118157.</title>
        <authorList>
            <consortium name="The Broad Institute Genomics Platform"/>
            <person name="Cuomo C."/>
            <person name="de Hoog S."/>
            <person name="Gorbushina A."/>
            <person name="Stielow B."/>
            <person name="Teixiera M."/>
            <person name="Abouelleil A."/>
            <person name="Chapman S.B."/>
            <person name="Priest M."/>
            <person name="Young S.K."/>
            <person name="Wortman J."/>
            <person name="Nusbaum C."/>
            <person name="Birren B."/>
        </authorList>
    </citation>
    <scope>NUCLEOTIDE SEQUENCE [LARGE SCALE GENOMIC DNA]</scope>
    <source>
        <strain evidence="5 6">CBS 118157</strain>
    </source>
</reference>
<feature type="domain" description="Glycoside hydrolase family 38 central" evidence="4">
    <location>
        <begin position="251"/>
        <end position="329"/>
    </location>
</feature>
<evidence type="ECO:0000256" key="1">
    <source>
        <dbReference type="ARBA" id="ARBA00022801"/>
    </source>
</evidence>
<dbReference type="InterPro" id="IPR037094">
    <property type="entry name" value="Glyco_hydro_38_cen_sf"/>
</dbReference>
<dbReference type="InterPro" id="IPR028995">
    <property type="entry name" value="Glyco_hydro_57/38_cen_sf"/>
</dbReference>
<dbReference type="AlphaFoldDB" id="A0A0D2D8J1"/>
<evidence type="ECO:0000259" key="4">
    <source>
        <dbReference type="SMART" id="SM00872"/>
    </source>
</evidence>
<dbReference type="InterPro" id="IPR000602">
    <property type="entry name" value="Glyco_hydro_38_N"/>
</dbReference>
<dbReference type="OrthoDB" id="10261055at2759"/>
<dbReference type="Pfam" id="PF09261">
    <property type="entry name" value="Alpha-mann_mid"/>
    <property type="match status" value="1"/>
</dbReference>
<accession>A0A0D2D8J1</accession>
<feature type="region of interest" description="Disordered" evidence="3">
    <location>
        <begin position="333"/>
        <end position="354"/>
    </location>
</feature>
<dbReference type="InterPro" id="IPR015341">
    <property type="entry name" value="Glyco_hydro_38_cen"/>
</dbReference>
<dbReference type="PANTHER" id="PTHR46017">
    <property type="entry name" value="ALPHA-MANNOSIDASE 2C1"/>
    <property type="match status" value="1"/>
</dbReference>
<dbReference type="Gene3D" id="3.20.110.10">
    <property type="entry name" value="Glycoside hydrolase 38, N terminal domain"/>
    <property type="match status" value="1"/>
</dbReference>
<dbReference type="GO" id="GO:0006013">
    <property type="term" value="P:mannose metabolic process"/>
    <property type="evidence" value="ECO:0007669"/>
    <property type="project" value="InterPro"/>
</dbReference>
<dbReference type="SUPFAM" id="SSF88713">
    <property type="entry name" value="Glycoside hydrolase/deacetylase"/>
    <property type="match status" value="1"/>
</dbReference>
<protein>
    <recommendedName>
        <fullName evidence="4">Glycoside hydrolase family 38 central domain-containing protein</fullName>
    </recommendedName>
</protein>
<dbReference type="STRING" id="348802.A0A0D2D8J1"/>
<dbReference type="FunFam" id="3.20.110.10:FF:000002">
    <property type="entry name" value="alpha-mannosidase 2C1 isoform X1"/>
    <property type="match status" value="1"/>
</dbReference>
<dbReference type="InterPro" id="IPR027291">
    <property type="entry name" value="Glyco_hydro_38_N_sf"/>
</dbReference>
<dbReference type="GO" id="GO:0004559">
    <property type="term" value="F:alpha-mannosidase activity"/>
    <property type="evidence" value="ECO:0007669"/>
    <property type="project" value="InterPro"/>
</dbReference>
<dbReference type="Proteomes" id="UP000054342">
    <property type="component" value="Unassembled WGS sequence"/>
</dbReference>
<proteinExistence type="predicted"/>
<dbReference type="SUPFAM" id="SSF88688">
    <property type="entry name" value="Families 57/38 glycoside transferase middle domain"/>
    <property type="match status" value="1"/>
</dbReference>
<organism evidence="5 6">
    <name type="scientific">Exophiala xenobiotica</name>
    <dbReference type="NCBI Taxonomy" id="348802"/>
    <lineage>
        <taxon>Eukaryota</taxon>
        <taxon>Fungi</taxon>
        <taxon>Dikarya</taxon>
        <taxon>Ascomycota</taxon>
        <taxon>Pezizomycotina</taxon>
        <taxon>Eurotiomycetes</taxon>
        <taxon>Chaetothyriomycetidae</taxon>
        <taxon>Chaetothyriales</taxon>
        <taxon>Herpotrichiellaceae</taxon>
        <taxon>Exophiala</taxon>
    </lineage>
</organism>
<name>A0A0D2D8J1_9EURO</name>
<dbReference type="GO" id="GO:0000329">
    <property type="term" value="C:fungal-type vacuole membrane"/>
    <property type="evidence" value="ECO:0007669"/>
    <property type="project" value="TreeGrafter"/>
</dbReference>
<sequence length="354" mass="40749">MVARSWATQVDLMDRYAEHRFAASQAQQYKWLKADYPSIYERVKQKIKSGQFIPVGGSWVENDTNFPSGESLCRQLIYGQRFFQKEFGITCKTFWLPDTVGYAPQLPQLLRLAGMPYFFTQKMSWNNINKFPNSTFNWVGLDNTQVLTHMAPTETYNAQVEAGELQKSVSNHGNLAEDKHSLLLFGNGDGGGGPLAGMLERLKRFQSLSDTIGAVPRVGIVDTVDEFFEGIQNRTQGGKELVTWHGELYLEFHRGTYTSQARTRSNNRRAEILLRELEYLTSMALFTKRHRYPKDTLDSMWEDVLLCQFHDVLPGSCIEMVYEDTTVIYDEVMRKRGKDPPRRTRGSQNRPRRT</sequence>
<dbReference type="GO" id="GO:0009313">
    <property type="term" value="P:oligosaccharide catabolic process"/>
    <property type="evidence" value="ECO:0007669"/>
    <property type="project" value="TreeGrafter"/>
</dbReference>
<dbReference type="FunFam" id="1.20.1270.50:FF:000004">
    <property type="entry name" value="alpha-mannosidase 2C1 isoform X1"/>
    <property type="match status" value="1"/>
</dbReference>
<dbReference type="EMBL" id="KN847318">
    <property type="protein sequence ID" value="KIW58627.1"/>
    <property type="molecule type" value="Genomic_DNA"/>
</dbReference>
<dbReference type="GeneID" id="25325036"/>